<evidence type="ECO:0000313" key="2">
    <source>
        <dbReference type="EMBL" id="KAK5954182.1"/>
    </source>
</evidence>
<feature type="compositionally biased region" description="Polar residues" evidence="1">
    <location>
        <begin position="405"/>
        <end position="415"/>
    </location>
</feature>
<feature type="compositionally biased region" description="Basic and acidic residues" evidence="1">
    <location>
        <begin position="76"/>
        <end position="87"/>
    </location>
</feature>
<accession>A0AAN8I4K3</accession>
<comment type="caution">
    <text evidence="2">The sequence shown here is derived from an EMBL/GenBank/DDBJ whole genome shotgun (WGS) entry which is preliminary data.</text>
</comment>
<reference evidence="2 3" key="1">
    <citation type="submission" date="2022-12" db="EMBL/GenBank/DDBJ databases">
        <title>Genomic features and morphological characterization of a novel Knufia sp. strain isolated from spacecraft assembly facility.</title>
        <authorList>
            <person name="Teixeira M."/>
            <person name="Chander A.M."/>
            <person name="Stajich J.E."/>
            <person name="Venkateswaran K."/>
        </authorList>
    </citation>
    <scope>NUCLEOTIDE SEQUENCE [LARGE SCALE GENOMIC DNA]</scope>
    <source>
        <strain evidence="2 3">FJI-L2-BK-P2</strain>
    </source>
</reference>
<feature type="compositionally biased region" description="Low complexity" evidence="1">
    <location>
        <begin position="670"/>
        <end position="696"/>
    </location>
</feature>
<dbReference type="AlphaFoldDB" id="A0AAN8I4K3"/>
<feature type="compositionally biased region" description="Acidic residues" evidence="1">
    <location>
        <begin position="40"/>
        <end position="60"/>
    </location>
</feature>
<feature type="region of interest" description="Disordered" evidence="1">
    <location>
        <begin position="239"/>
        <end position="270"/>
    </location>
</feature>
<dbReference type="Proteomes" id="UP001316803">
    <property type="component" value="Unassembled WGS sequence"/>
</dbReference>
<feature type="compositionally biased region" description="Polar residues" evidence="1">
    <location>
        <begin position="113"/>
        <end position="123"/>
    </location>
</feature>
<feature type="compositionally biased region" description="Polar residues" evidence="1">
    <location>
        <begin position="449"/>
        <end position="458"/>
    </location>
</feature>
<evidence type="ECO:0000256" key="1">
    <source>
        <dbReference type="SAM" id="MobiDB-lite"/>
    </source>
</evidence>
<feature type="compositionally biased region" description="Basic and acidic residues" evidence="1">
    <location>
        <begin position="641"/>
        <end position="659"/>
    </location>
</feature>
<sequence>MSDFSKTMETPSLNDLIDFDTFASTMGTAPLDDLHKYIDSDDEHDLEDNYAGESDDDDNSLNDSDKENDTTDQDDPFDHYRDSHDFKSYQPHFDSDTDSDSDISSTTHENVNDHGQPTNNTITFDPRLDIDRSLLRPTHAKSHHLDPRLQRLIDETEFTLEQLSIQAQPILEEQPMSTNIILANQAVEKVFKPYGVHGSESRFAESVLEFLGGGEEVRKPGREGRQKGGRGKLRFAAVDPVGAGNGEGKGRRERLKRGVDGRGDDEEGSVGNVGWGRVKIKMAKARVGDDVGVFGKKNKENEERTEDANGFSRRVGYGLQPATNMSFEGPQASADALSFRKTSGPLDLEEARNGDASTPTATLPKTNLYLDDFETIKLKPRAPSSQLNNTSTTSTPSTRTPFTPLATSFSDTLRLNTPDTSPFTSTFDFPPSIPTFPPTPPQSTSNSPNHAHSYSCTHSPTENALLASEPYNPISLKFSWPATTRSDGRPCMPTPGLLDRLNNILHLTNAEGRFMLSYYVRKYEGPAHLGGPGSVGGQGGQGIGIQGNAGIEPPHALFRLGIAQYLMSKVGKVIDNKESDELGLNPEARRVLGEVWERHPSTQEWFDGGLLDEDDEVDREDDEGPSGVGDDEIMVDSDPDFVIHGDRGSVDGSAEHVEDIDVDIDPPTSQPSNNDPASPPSSQRSSTTPRPTRNPTIGGLNPVEKALLARACNISVETVEAYWDDMRWKTRAWGAMKSWCTAQDKIRIARVKGEGRW</sequence>
<gene>
    <name evidence="2" type="ORF">OHC33_004755</name>
</gene>
<name>A0AAN8I4K3_9EURO</name>
<feature type="region of interest" description="Disordered" evidence="1">
    <location>
        <begin position="32"/>
        <end position="124"/>
    </location>
</feature>
<feature type="region of interest" description="Disordered" evidence="1">
    <location>
        <begin position="380"/>
        <end position="458"/>
    </location>
</feature>
<evidence type="ECO:0000313" key="3">
    <source>
        <dbReference type="Proteomes" id="UP001316803"/>
    </source>
</evidence>
<feature type="compositionally biased region" description="Low complexity" evidence="1">
    <location>
        <begin position="417"/>
        <end position="430"/>
    </location>
</feature>
<proteinExistence type="predicted"/>
<feature type="compositionally biased region" description="Low complexity" evidence="1">
    <location>
        <begin position="390"/>
        <end position="404"/>
    </location>
</feature>
<keyword evidence="3" id="KW-1185">Reference proteome</keyword>
<feature type="compositionally biased region" description="Acidic residues" evidence="1">
    <location>
        <begin position="610"/>
        <end position="639"/>
    </location>
</feature>
<organism evidence="2 3">
    <name type="scientific">Knufia fluminis</name>
    <dbReference type="NCBI Taxonomy" id="191047"/>
    <lineage>
        <taxon>Eukaryota</taxon>
        <taxon>Fungi</taxon>
        <taxon>Dikarya</taxon>
        <taxon>Ascomycota</taxon>
        <taxon>Pezizomycotina</taxon>
        <taxon>Eurotiomycetes</taxon>
        <taxon>Chaetothyriomycetidae</taxon>
        <taxon>Chaetothyriales</taxon>
        <taxon>Trichomeriaceae</taxon>
        <taxon>Knufia</taxon>
    </lineage>
</organism>
<dbReference type="EMBL" id="JAKLMC020000009">
    <property type="protein sequence ID" value="KAK5954182.1"/>
    <property type="molecule type" value="Genomic_DNA"/>
</dbReference>
<protein>
    <submittedName>
        <fullName evidence="2">Uncharacterized protein</fullName>
    </submittedName>
</protein>
<feature type="region of interest" description="Disordered" evidence="1">
    <location>
        <begin position="603"/>
        <end position="700"/>
    </location>
</feature>
<feature type="compositionally biased region" description="Pro residues" evidence="1">
    <location>
        <begin position="431"/>
        <end position="441"/>
    </location>
</feature>